<sequence>MTDPARTLPVTDPVLSLPETESSGPTTPAKRSVPVASRLRAVPKYAFLTVFAIFSIFPLYFMAVSATNTSQDVLDSRMLPGTQLFENFSKLSGLQDVGGAMWNSATVAIGTTVLALIVCSIAGYGFEVFHSRGKDLVMAILLIAIMIPFAATMIPLFQVFAEVGMVNSLAAVIIPAISTPFLILLFRQASRSFPYEIIEAARIDGVSELGIFARIYLPSMKSTYAAAAVITFMTAWNNFLWPKVILVNNDFQTMPMLISNLAAGYVTDYGVLMLAVLLASVPTMVVFMILQRSFAEGITGAIK</sequence>
<proteinExistence type="inferred from homology"/>
<gene>
    <name evidence="10" type="ORF">NB037_04300</name>
</gene>
<evidence type="ECO:0000256" key="3">
    <source>
        <dbReference type="ARBA" id="ARBA00022475"/>
    </source>
</evidence>
<keyword evidence="11" id="KW-1185">Reference proteome</keyword>
<keyword evidence="2 7" id="KW-0813">Transport</keyword>
<dbReference type="AlphaFoldDB" id="A0A9X2DW53"/>
<feature type="transmembrane region" description="Helical" evidence="7">
    <location>
        <begin position="269"/>
        <end position="290"/>
    </location>
</feature>
<reference evidence="10" key="1">
    <citation type="submission" date="2022-06" db="EMBL/GenBank/DDBJ databases">
        <title>Whole genome shotgun sequencing (WGS) of Rathayibacter sp. ZW T2_19, isolated from stored onions (Allium cepa).</title>
        <authorList>
            <person name="Stoll D.A."/>
            <person name="Huch M."/>
        </authorList>
    </citation>
    <scope>NUCLEOTIDE SEQUENCE</scope>
    <source>
        <strain evidence="10">ZW T2_19</strain>
    </source>
</reference>
<comment type="subcellular location">
    <subcellularLocation>
        <location evidence="1 7">Cell membrane</location>
        <topology evidence="1 7">Multi-pass membrane protein</topology>
    </subcellularLocation>
</comment>
<accession>A0A9X2DW53</accession>
<dbReference type="PANTHER" id="PTHR43744:SF2">
    <property type="entry name" value="ARABINOOLIGOSACCHARIDES TRANSPORT SYSTEM PERMEASE PROTEIN ARAQ"/>
    <property type="match status" value="1"/>
</dbReference>
<dbReference type="Pfam" id="PF00528">
    <property type="entry name" value="BPD_transp_1"/>
    <property type="match status" value="1"/>
</dbReference>
<protein>
    <submittedName>
        <fullName evidence="10">Carbohydrate ABC transporter permease</fullName>
    </submittedName>
</protein>
<evidence type="ECO:0000256" key="5">
    <source>
        <dbReference type="ARBA" id="ARBA00022989"/>
    </source>
</evidence>
<dbReference type="CDD" id="cd06261">
    <property type="entry name" value="TM_PBP2"/>
    <property type="match status" value="1"/>
</dbReference>
<keyword evidence="6 7" id="KW-0472">Membrane</keyword>
<dbReference type="PANTHER" id="PTHR43744">
    <property type="entry name" value="ABC TRANSPORTER PERMEASE PROTEIN MG189-RELATED-RELATED"/>
    <property type="match status" value="1"/>
</dbReference>
<dbReference type="InterPro" id="IPR035906">
    <property type="entry name" value="MetI-like_sf"/>
</dbReference>
<comment type="caution">
    <text evidence="10">The sequence shown here is derived from an EMBL/GenBank/DDBJ whole genome shotgun (WGS) entry which is preliminary data.</text>
</comment>
<keyword evidence="5 7" id="KW-1133">Transmembrane helix</keyword>
<evidence type="ECO:0000256" key="1">
    <source>
        <dbReference type="ARBA" id="ARBA00004651"/>
    </source>
</evidence>
<feature type="transmembrane region" description="Helical" evidence="7">
    <location>
        <begin position="166"/>
        <end position="186"/>
    </location>
</feature>
<feature type="transmembrane region" description="Helical" evidence="7">
    <location>
        <begin position="224"/>
        <end position="241"/>
    </location>
</feature>
<dbReference type="InterPro" id="IPR000515">
    <property type="entry name" value="MetI-like"/>
</dbReference>
<evidence type="ECO:0000256" key="8">
    <source>
        <dbReference type="SAM" id="MobiDB-lite"/>
    </source>
</evidence>
<evidence type="ECO:0000256" key="2">
    <source>
        <dbReference type="ARBA" id="ARBA00022448"/>
    </source>
</evidence>
<evidence type="ECO:0000256" key="4">
    <source>
        <dbReference type="ARBA" id="ARBA00022692"/>
    </source>
</evidence>
<keyword evidence="4 7" id="KW-0812">Transmembrane</keyword>
<dbReference type="GO" id="GO:0055085">
    <property type="term" value="P:transmembrane transport"/>
    <property type="evidence" value="ECO:0007669"/>
    <property type="project" value="InterPro"/>
</dbReference>
<dbReference type="Proteomes" id="UP001155240">
    <property type="component" value="Unassembled WGS sequence"/>
</dbReference>
<feature type="transmembrane region" description="Helical" evidence="7">
    <location>
        <begin position="45"/>
        <end position="63"/>
    </location>
</feature>
<name>A0A9X2DW53_9MICO</name>
<evidence type="ECO:0000313" key="11">
    <source>
        <dbReference type="Proteomes" id="UP001155240"/>
    </source>
</evidence>
<feature type="transmembrane region" description="Helical" evidence="7">
    <location>
        <begin position="100"/>
        <end position="124"/>
    </location>
</feature>
<feature type="transmembrane region" description="Helical" evidence="7">
    <location>
        <begin position="136"/>
        <end position="160"/>
    </location>
</feature>
<comment type="similarity">
    <text evidence="7">Belongs to the binding-protein-dependent transport system permease family.</text>
</comment>
<evidence type="ECO:0000259" key="9">
    <source>
        <dbReference type="PROSITE" id="PS50928"/>
    </source>
</evidence>
<dbReference type="PROSITE" id="PS50928">
    <property type="entry name" value="ABC_TM1"/>
    <property type="match status" value="1"/>
</dbReference>
<evidence type="ECO:0000256" key="7">
    <source>
        <dbReference type="RuleBase" id="RU363032"/>
    </source>
</evidence>
<dbReference type="Gene3D" id="1.10.3720.10">
    <property type="entry name" value="MetI-like"/>
    <property type="match status" value="1"/>
</dbReference>
<dbReference type="SUPFAM" id="SSF161098">
    <property type="entry name" value="MetI-like"/>
    <property type="match status" value="1"/>
</dbReference>
<feature type="region of interest" description="Disordered" evidence="8">
    <location>
        <begin position="1"/>
        <end position="31"/>
    </location>
</feature>
<evidence type="ECO:0000313" key="10">
    <source>
        <dbReference type="EMBL" id="MCM6761633.1"/>
    </source>
</evidence>
<dbReference type="RefSeq" id="WP_251944047.1">
    <property type="nucleotide sequence ID" value="NZ_JAMRYM010000009.1"/>
</dbReference>
<dbReference type="EMBL" id="JAMRYM010000009">
    <property type="protein sequence ID" value="MCM6761633.1"/>
    <property type="molecule type" value="Genomic_DNA"/>
</dbReference>
<organism evidence="10 11">
    <name type="scientific">Rathayibacter rubneri</name>
    <dbReference type="NCBI Taxonomy" id="2950106"/>
    <lineage>
        <taxon>Bacteria</taxon>
        <taxon>Bacillati</taxon>
        <taxon>Actinomycetota</taxon>
        <taxon>Actinomycetes</taxon>
        <taxon>Micrococcales</taxon>
        <taxon>Microbacteriaceae</taxon>
        <taxon>Rathayibacter</taxon>
    </lineage>
</organism>
<dbReference type="GO" id="GO:0005886">
    <property type="term" value="C:plasma membrane"/>
    <property type="evidence" value="ECO:0007669"/>
    <property type="project" value="UniProtKB-SubCell"/>
</dbReference>
<keyword evidence="3" id="KW-1003">Cell membrane</keyword>
<evidence type="ECO:0000256" key="6">
    <source>
        <dbReference type="ARBA" id="ARBA00023136"/>
    </source>
</evidence>
<feature type="domain" description="ABC transmembrane type-1" evidence="9">
    <location>
        <begin position="101"/>
        <end position="290"/>
    </location>
</feature>